<protein>
    <submittedName>
        <fullName evidence="2">Uncharacterized protein</fullName>
    </submittedName>
</protein>
<name>L9X241_9EURY</name>
<dbReference type="Proteomes" id="UP000011688">
    <property type="component" value="Unassembled WGS sequence"/>
</dbReference>
<organism evidence="2 3">
    <name type="scientific">Natronococcus amylolyticus DSM 10524</name>
    <dbReference type="NCBI Taxonomy" id="1227497"/>
    <lineage>
        <taxon>Archaea</taxon>
        <taxon>Methanobacteriati</taxon>
        <taxon>Methanobacteriota</taxon>
        <taxon>Stenosarchaea group</taxon>
        <taxon>Halobacteria</taxon>
        <taxon>Halobacteriales</taxon>
        <taxon>Natrialbaceae</taxon>
        <taxon>Natronococcus</taxon>
    </lineage>
</organism>
<dbReference type="EMBL" id="AOIB01000036">
    <property type="protein sequence ID" value="ELY54653.1"/>
    <property type="molecule type" value="Genomic_DNA"/>
</dbReference>
<feature type="region of interest" description="Disordered" evidence="1">
    <location>
        <begin position="1"/>
        <end position="23"/>
    </location>
</feature>
<dbReference type="OrthoDB" id="383955at2157"/>
<feature type="compositionally biased region" description="Basic and acidic residues" evidence="1">
    <location>
        <begin position="88"/>
        <end position="109"/>
    </location>
</feature>
<accession>L9X241</accession>
<gene>
    <name evidence="2" type="ORF">C491_18664</name>
</gene>
<evidence type="ECO:0000256" key="1">
    <source>
        <dbReference type="SAM" id="MobiDB-lite"/>
    </source>
</evidence>
<feature type="region of interest" description="Disordered" evidence="1">
    <location>
        <begin position="49"/>
        <end position="136"/>
    </location>
</feature>
<evidence type="ECO:0000313" key="3">
    <source>
        <dbReference type="Proteomes" id="UP000011688"/>
    </source>
</evidence>
<keyword evidence="3" id="KW-1185">Reference proteome</keyword>
<feature type="compositionally biased region" description="Acidic residues" evidence="1">
    <location>
        <begin position="124"/>
        <end position="136"/>
    </location>
</feature>
<dbReference type="RefSeq" id="WP_005558994.1">
    <property type="nucleotide sequence ID" value="NZ_AOIB01000036.1"/>
</dbReference>
<comment type="caution">
    <text evidence="2">The sequence shown here is derived from an EMBL/GenBank/DDBJ whole genome shotgun (WGS) entry which is preliminary data.</text>
</comment>
<sequence length="136" mass="14682">MSLRQLRRAESNDQPEPSAADRSLGARAVGLAIVGVGAVLAADAIARRLESSGPSAVADRVRHRRGRSTPRGESSSERADDEAEPVDEDRLNADVADERRPGEAIDKWATENVQEEPATPGEITVDEDVAEELREE</sequence>
<evidence type="ECO:0000313" key="2">
    <source>
        <dbReference type="EMBL" id="ELY54653.1"/>
    </source>
</evidence>
<dbReference type="AlphaFoldDB" id="L9X241"/>
<dbReference type="STRING" id="1227497.C491_18664"/>
<reference evidence="2 3" key="1">
    <citation type="journal article" date="2014" name="PLoS Genet.">
        <title>Phylogenetically driven sequencing of extremely halophilic archaea reveals strategies for static and dynamic osmo-response.</title>
        <authorList>
            <person name="Becker E.A."/>
            <person name="Seitzer P.M."/>
            <person name="Tritt A."/>
            <person name="Larsen D."/>
            <person name="Krusor M."/>
            <person name="Yao A.I."/>
            <person name="Wu D."/>
            <person name="Madern D."/>
            <person name="Eisen J.A."/>
            <person name="Darling A.E."/>
            <person name="Facciotti M.T."/>
        </authorList>
    </citation>
    <scope>NUCLEOTIDE SEQUENCE [LARGE SCALE GENOMIC DNA]</scope>
    <source>
        <strain evidence="2 3">DSM 10524</strain>
    </source>
</reference>
<proteinExistence type="predicted"/>